<dbReference type="Gene3D" id="3.40.50.2000">
    <property type="entry name" value="Glycogen Phosphorylase B"/>
    <property type="match status" value="2"/>
</dbReference>
<feature type="domain" description="Glycosyl transferase family 1" evidence="1">
    <location>
        <begin position="191"/>
        <end position="308"/>
    </location>
</feature>
<dbReference type="SUPFAM" id="SSF53756">
    <property type="entry name" value="UDP-Glycosyltransferase/glycogen phosphorylase"/>
    <property type="match status" value="1"/>
</dbReference>
<protein>
    <submittedName>
        <fullName evidence="3">Putative glycosyltransferase</fullName>
    </submittedName>
</protein>
<evidence type="ECO:0000313" key="3">
    <source>
        <dbReference type="EMBL" id="GAJ38354.1"/>
    </source>
</evidence>
<dbReference type="InterPro" id="IPR001296">
    <property type="entry name" value="Glyco_trans_1"/>
</dbReference>
<dbReference type="PANTHER" id="PTHR12526">
    <property type="entry name" value="GLYCOSYLTRANSFERASE"/>
    <property type="match status" value="1"/>
</dbReference>
<dbReference type="Proteomes" id="UP000023561">
    <property type="component" value="Unassembled WGS sequence"/>
</dbReference>
<keyword evidence="3" id="KW-0808">Transferase</keyword>
<dbReference type="OrthoDB" id="9787617at2"/>
<dbReference type="EMBL" id="BAWO01000003">
    <property type="protein sequence ID" value="GAJ38354.1"/>
    <property type="molecule type" value="Genomic_DNA"/>
</dbReference>
<dbReference type="Pfam" id="PF13439">
    <property type="entry name" value="Glyco_transf_4"/>
    <property type="match status" value="1"/>
</dbReference>
<reference evidence="3 4" key="1">
    <citation type="submission" date="2014-04" db="EMBL/GenBank/DDBJ databases">
        <title>Whole genome shotgun sequence of Geobacillus caldoxylosilyticus NBRC 107762.</title>
        <authorList>
            <person name="Hosoyama A."/>
            <person name="Hosoyama Y."/>
            <person name="Katano-Makiyama Y."/>
            <person name="Tsuchikane K."/>
            <person name="Ohji S."/>
            <person name="Ichikawa N."/>
            <person name="Yamazoe A."/>
            <person name="Fujita N."/>
        </authorList>
    </citation>
    <scope>NUCLEOTIDE SEQUENCE [LARGE SCALE GENOMIC DNA]</scope>
    <source>
        <strain evidence="3 4">NBRC 107762</strain>
    </source>
</reference>
<dbReference type="InterPro" id="IPR028098">
    <property type="entry name" value="Glyco_trans_4-like_N"/>
</dbReference>
<dbReference type="PANTHER" id="PTHR12526:SF630">
    <property type="entry name" value="GLYCOSYLTRANSFERASE"/>
    <property type="match status" value="1"/>
</dbReference>
<keyword evidence="4" id="KW-1185">Reference proteome</keyword>
<name>A0A023DAH5_9BACL</name>
<comment type="caution">
    <text evidence="3">The sequence shown here is derived from an EMBL/GenBank/DDBJ whole genome shotgun (WGS) entry which is preliminary data.</text>
</comment>
<organism evidence="3 4">
    <name type="scientific">Parageobacillus caldoxylosilyticus NBRC 107762</name>
    <dbReference type="NCBI Taxonomy" id="1220594"/>
    <lineage>
        <taxon>Bacteria</taxon>
        <taxon>Bacillati</taxon>
        <taxon>Bacillota</taxon>
        <taxon>Bacilli</taxon>
        <taxon>Bacillales</taxon>
        <taxon>Anoxybacillaceae</taxon>
        <taxon>Saccharococcus</taxon>
    </lineage>
</organism>
<dbReference type="CDD" id="cd03811">
    <property type="entry name" value="GT4_GT28_WabH-like"/>
    <property type="match status" value="1"/>
</dbReference>
<dbReference type="AlphaFoldDB" id="A0A023DAH5"/>
<proteinExistence type="predicted"/>
<dbReference type="RefSeq" id="WP_042406664.1">
    <property type="nucleotide sequence ID" value="NZ_BAWO01000003.1"/>
</dbReference>
<feature type="domain" description="Glycosyltransferase subfamily 4-like N-terminal" evidence="2">
    <location>
        <begin position="15"/>
        <end position="174"/>
    </location>
</feature>
<dbReference type="Pfam" id="PF00534">
    <property type="entry name" value="Glycos_transf_1"/>
    <property type="match status" value="1"/>
</dbReference>
<evidence type="ECO:0000313" key="4">
    <source>
        <dbReference type="Proteomes" id="UP000023561"/>
    </source>
</evidence>
<sequence>MKKKVLFILPSLRGGGAERVMVTLLKHVDRDKFDLHLALVSKEGPYLTEVPYDVPIYDLGAKRVRYAFVPMLKLIRQLKPDIVFSTLGHLNIALIILRFLMLSHTRLIVREANTVSEIVKLSSKSWLWKFLYKTFYKQADLVICQSDYMKQDLIENFKVPEQKAIRIYNPVDVDTIRKKANLGENPFLHSPTSPNIVAIGRLVYQKGFDRLLQAMPQLLKEKPNAKLWILGEGPLEEELKEQCIRLGIVEKVEFVGFQKNPYVWLKHADLFVLSSYYEGLPNVLLEAIACGCPVVAVDHPGGTREVMEALGLLDRLEYAELTLPLHLFRPLNEECLKQLSQLFGLERIVREYESYLSNL</sequence>
<evidence type="ECO:0000259" key="2">
    <source>
        <dbReference type="Pfam" id="PF13439"/>
    </source>
</evidence>
<dbReference type="GO" id="GO:0016757">
    <property type="term" value="F:glycosyltransferase activity"/>
    <property type="evidence" value="ECO:0007669"/>
    <property type="project" value="InterPro"/>
</dbReference>
<evidence type="ECO:0000259" key="1">
    <source>
        <dbReference type="Pfam" id="PF00534"/>
    </source>
</evidence>
<accession>A0A023DAH5</accession>
<gene>
    <name evidence="3" type="ORF">GCA01S_003_00200</name>
</gene>